<evidence type="ECO:0000256" key="1">
    <source>
        <dbReference type="ARBA" id="ARBA00005051"/>
    </source>
</evidence>
<dbReference type="EMBL" id="LR590484">
    <property type="protein sequence ID" value="VTR45070.1"/>
    <property type="molecule type" value="Genomic_DNA"/>
</dbReference>
<organism evidence="15 16">
    <name type="scientific">Sphingobacterium thalpophilum</name>
    <dbReference type="NCBI Taxonomy" id="259"/>
    <lineage>
        <taxon>Bacteria</taxon>
        <taxon>Pseudomonadati</taxon>
        <taxon>Bacteroidota</taxon>
        <taxon>Sphingobacteriia</taxon>
        <taxon>Sphingobacteriales</taxon>
        <taxon>Sphingobacteriaceae</taxon>
        <taxon>Sphingobacterium</taxon>
    </lineage>
</organism>
<dbReference type="Gene3D" id="3.30.70.560">
    <property type="entry name" value="7,8-Dihydro-6-hydroxymethylpterin-pyrophosphokinase HPPK"/>
    <property type="match status" value="1"/>
</dbReference>
<dbReference type="InterPro" id="IPR000550">
    <property type="entry name" value="Hppk"/>
</dbReference>
<evidence type="ECO:0000256" key="5">
    <source>
        <dbReference type="ARBA" id="ARBA00022679"/>
    </source>
</evidence>
<evidence type="ECO:0000256" key="3">
    <source>
        <dbReference type="ARBA" id="ARBA00013253"/>
    </source>
</evidence>
<dbReference type="EC" id="2.7.6.3" evidence="3"/>
<dbReference type="SUPFAM" id="SSF55083">
    <property type="entry name" value="6-hydroxymethyl-7,8-dihydropterin pyrophosphokinase, HPPK"/>
    <property type="match status" value="1"/>
</dbReference>
<evidence type="ECO:0000256" key="12">
    <source>
        <dbReference type="ARBA" id="ARBA00033413"/>
    </source>
</evidence>
<reference evidence="15 16" key="1">
    <citation type="submission" date="2019-05" db="EMBL/GenBank/DDBJ databases">
        <authorList>
            <consortium name="Pathogen Informatics"/>
        </authorList>
    </citation>
    <scope>NUCLEOTIDE SEQUENCE [LARGE SCALE GENOMIC DNA]</scope>
    <source>
        <strain evidence="15 16">NCTC11429</strain>
    </source>
</reference>
<protein>
    <recommendedName>
        <fullName evidence="4">2-amino-4-hydroxy-6-hydroxymethyldihydropteridine pyrophosphokinase</fullName>
        <ecNumber evidence="3">2.7.6.3</ecNumber>
    </recommendedName>
    <alternativeName>
        <fullName evidence="11">6-hydroxymethyl-7,8-dihydropterin pyrophosphokinase</fullName>
    </alternativeName>
    <alternativeName>
        <fullName evidence="12">7,8-dihydro-6-hydroxymethylpterin-pyrophosphokinase</fullName>
    </alternativeName>
</protein>
<evidence type="ECO:0000259" key="13">
    <source>
        <dbReference type="PROSITE" id="PS00794"/>
    </source>
</evidence>
<proteinExistence type="inferred from homology"/>
<evidence type="ECO:0000313" key="15">
    <source>
        <dbReference type="EMBL" id="VTR45070.1"/>
    </source>
</evidence>
<dbReference type="GO" id="GO:0046654">
    <property type="term" value="P:tetrahydrofolate biosynthetic process"/>
    <property type="evidence" value="ECO:0007669"/>
    <property type="project" value="UniProtKB-UniPathway"/>
</dbReference>
<evidence type="ECO:0000256" key="8">
    <source>
        <dbReference type="ARBA" id="ARBA00022840"/>
    </source>
</evidence>
<keyword evidence="6" id="KW-0547">Nucleotide-binding</keyword>
<dbReference type="CDD" id="cd00483">
    <property type="entry name" value="HPPK"/>
    <property type="match status" value="1"/>
</dbReference>
<dbReference type="GO" id="GO:0016301">
    <property type="term" value="F:kinase activity"/>
    <property type="evidence" value="ECO:0007669"/>
    <property type="project" value="UniProtKB-KW"/>
</dbReference>
<dbReference type="NCBIfam" id="TIGR01498">
    <property type="entry name" value="folK"/>
    <property type="match status" value="1"/>
</dbReference>
<dbReference type="Proteomes" id="UP001566204">
    <property type="component" value="Unassembled WGS sequence"/>
</dbReference>
<dbReference type="KEGG" id="stha:NCTC11429_03155"/>
<dbReference type="UniPathway" id="UPA00077">
    <property type="reaction ID" value="UER00155"/>
</dbReference>
<keyword evidence="5 14" id="KW-0808">Transferase</keyword>
<evidence type="ECO:0000256" key="7">
    <source>
        <dbReference type="ARBA" id="ARBA00022777"/>
    </source>
</evidence>
<evidence type="ECO:0000256" key="9">
    <source>
        <dbReference type="ARBA" id="ARBA00022909"/>
    </source>
</evidence>
<dbReference type="GO" id="GO:0005524">
    <property type="term" value="F:ATP binding"/>
    <property type="evidence" value="ECO:0007669"/>
    <property type="project" value="UniProtKB-KW"/>
</dbReference>
<keyword evidence="17" id="KW-1185">Reference proteome</keyword>
<dbReference type="RefSeq" id="WP_051606623.1">
    <property type="nucleotide sequence ID" value="NZ_CP141191.1"/>
</dbReference>
<dbReference type="PANTHER" id="PTHR43071">
    <property type="entry name" value="2-AMINO-4-HYDROXY-6-HYDROXYMETHYLDIHYDROPTERIDINE PYROPHOSPHOKINASE"/>
    <property type="match status" value="1"/>
</dbReference>
<evidence type="ECO:0000256" key="11">
    <source>
        <dbReference type="ARBA" id="ARBA00029766"/>
    </source>
</evidence>
<dbReference type="PANTHER" id="PTHR43071:SF1">
    <property type="entry name" value="2-AMINO-4-HYDROXY-6-HYDROXYMETHYLDIHYDROPTERIDINE PYROPHOSPHOKINASE"/>
    <property type="match status" value="1"/>
</dbReference>
<comment type="similarity">
    <text evidence="2">Belongs to the HPPK family.</text>
</comment>
<dbReference type="AlphaFoldDB" id="A0A4U9VDX3"/>
<comment type="function">
    <text evidence="10">Catalyzes the transfer of pyrophosphate from adenosine triphosphate (ATP) to 6-hydroxymethyl-7,8-dihydropterin, an enzymatic step in folate biosynthesis pathway.</text>
</comment>
<feature type="domain" description="7,8-dihydro-6-hydroxymethylpterin-pyrophosphokinase" evidence="13">
    <location>
        <begin position="87"/>
        <end position="98"/>
    </location>
</feature>
<name>A0A4U9VDX3_9SPHI</name>
<dbReference type="GO" id="GO:0046656">
    <property type="term" value="P:folic acid biosynthetic process"/>
    <property type="evidence" value="ECO:0007669"/>
    <property type="project" value="UniProtKB-KW"/>
</dbReference>
<accession>A0A4U9VDX3</accession>
<keyword evidence="9" id="KW-0289">Folate biosynthesis</keyword>
<dbReference type="Pfam" id="PF01288">
    <property type="entry name" value="HPPK"/>
    <property type="match status" value="1"/>
</dbReference>
<gene>
    <name evidence="15" type="primary">sulD</name>
    <name evidence="14" type="synonym">folK</name>
    <name evidence="14" type="ORF">ABTW24_16990</name>
    <name evidence="15" type="ORF">NCTC11429_03155</name>
</gene>
<keyword evidence="8" id="KW-0067">ATP-binding</keyword>
<evidence type="ECO:0000256" key="10">
    <source>
        <dbReference type="ARBA" id="ARBA00029409"/>
    </source>
</evidence>
<evidence type="ECO:0000313" key="16">
    <source>
        <dbReference type="Proteomes" id="UP000308196"/>
    </source>
</evidence>
<evidence type="ECO:0000313" key="17">
    <source>
        <dbReference type="Proteomes" id="UP001566204"/>
    </source>
</evidence>
<keyword evidence="7" id="KW-0418">Kinase</keyword>
<evidence type="ECO:0000313" key="14">
    <source>
        <dbReference type="EMBL" id="MEZ0453295.1"/>
    </source>
</evidence>
<evidence type="ECO:0000256" key="4">
    <source>
        <dbReference type="ARBA" id="ARBA00016218"/>
    </source>
</evidence>
<dbReference type="STRING" id="1123265.GCA_000686625_01656"/>
<dbReference type="GO" id="GO:0003848">
    <property type="term" value="F:2-amino-4-hydroxy-6-hydroxymethyldihydropteridine diphosphokinase activity"/>
    <property type="evidence" value="ECO:0007669"/>
    <property type="project" value="UniProtKB-EC"/>
</dbReference>
<dbReference type="Proteomes" id="UP000308196">
    <property type="component" value="Chromosome"/>
</dbReference>
<dbReference type="PROSITE" id="PS00794">
    <property type="entry name" value="HPPK"/>
    <property type="match status" value="1"/>
</dbReference>
<dbReference type="InterPro" id="IPR035907">
    <property type="entry name" value="Hppk_sf"/>
</dbReference>
<sequence length="175" mass="20022">MNEIFILLGTNLGDRFAQLSLAKQYLRSQVGKIIKTSSVYETAAWGVEDQPAFLNQVIVLHSRLSPSECLKQTQQIEQQLGRVRIKKWGERAIDIDLLYFNDEIIDLPDLKIPHPHIGERKFTLIPLAEVAPEHLHPVYKKNSVYLLNICKDSLPVTKISSDEPYRHGLDQSKHV</sequence>
<evidence type="ECO:0000256" key="2">
    <source>
        <dbReference type="ARBA" id="ARBA00005810"/>
    </source>
</evidence>
<reference evidence="14 17" key="2">
    <citation type="submission" date="2024-06" db="EMBL/GenBank/DDBJ databases">
        <title>Soil Sphingobacterium thalpophilum.</title>
        <authorList>
            <person name="Yang J."/>
            <person name="Li J."/>
        </authorList>
    </citation>
    <scope>NUCLEOTIDE SEQUENCE [LARGE SCALE GENOMIC DNA]</scope>
    <source>
        <strain evidence="14 17">22g91tb</strain>
    </source>
</reference>
<evidence type="ECO:0000256" key="6">
    <source>
        <dbReference type="ARBA" id="ARBA00022741"/>
    </source>
</evidence>
<comment type="pathway">
    <text evidence="1">Cofactor biosynthesis; tetrahydrofolate biosynthesis; 2-amino-4-hydroxy-6-hydroxymethyl-7,8-dihydropteridine diphosphate from 7,8-dihydroneopterin triphosphate: step 4/4.</text>
</comment>
<dbReference type="EMBL" id="JBEOQB010000005">
    <property type="protein sequence ID" value="MEZ0453295.1"/>
    <property type="molecule type" value="Genomic_DNA"/>
</dbReference>
<dbReference type="GeneID" id="78463845"/>